<dbReference type="GO" id="GO:0005634">
    <property type="term" value="C:nucleus"/>
    <property type="evidence" value="ECO:0007669"/>
    <property type="project" value="UniProtKB-SubCell"/>
</dbReference>
<comment type="caution">
    <text evidence="5">The sequence shown here is derived from an EMBL/GenBank/DDBJ whole genome shotgun (WGS) entry which is preliminary data.</text>
</comment>
<dbReference type="GO" id="GO:0051603">
    <property type="term" value="P:proteolysis involved in protein catabolic process"/>
    <property type="evidence" value="ECO:0007669"/>
    <property type="project" value="InterPro"/>
</dbReference>
<reference evidence="5 6" key="1">
    <citation type="submission" date="2023-10" db="EMBL/GenBank/DDBJ databases">
        <title>Comparative genomics analysis reveals potential genetic determinants of host preference in Cryptosporidium xiaoi.</title>
        <authorList>
            <person name="Xiao L."/>
            <person name="Li J."/>
        </authorList>
    </citation>
    <scope>NUCLEOTIDE SEQUENCE [LARGE SCALE GENOMIC DNA]</scope>
    <source>
        <strain evidence="5 6">52996</strain>
    </source>
</reference>
<evidence type="ECO:0000313" key="5">
    <source>
        <dbReference type="EMBL" id="KAK6587826.1"/>
    </source>
</evidence>
<protein>
    <submittedName>
        <fullName evidence="5">Proteasome subunit beta type 1</fullName>
    </submittedName>
</protein>
<evidence type="ECO:0000313" key="6">
    <source>
        <dbReference type="Proteomes" id="UP001311799"/>
    </source>
</evidence>
<keyword evidence="6" id="KW-1185">Reference proteome</keyword>
<comment type="subcellular location">
    <subcellularLocation>
        <location evidence="1">Nucleus</location>
    </subcellularLocation>
</comment>
<sequence>MLFSSSRGIDNFTRGERQLSVQGFCDQKLENRETEKLYGTLECRFDPYIDNGGSCIAIAGEDFAVVVSDTRLSKMYRIASRSVSKVYELTKNCVLACSGMYADITALRKMLTAKIKLFEFEHNKTPSINAVAQLLSCILYSKRFFPYYSFCLLAGLNEEGKGKVYRYDAVGSFDEYSYGAVGSGGSIINSILDNQLSSKNKTSFEPVTDKIQIINIAKDSITSASERDVNTGDFADVVVIDSSGISYSSFDLRKD</sequence>
<dbReference type="Gene3D" id="3.60.20.10">
    <property type="entry name" value="Glutamine Phosphoribosylpyrophosphate, subunit 1, domain 1"/>
    <property type="match status" value="1"/>
</dbReference>
<dbReference type="AlphaFoldDB" id="A0AAV9XT13"/>
<keyword evidence="3 5" id="KW-0647">Proteasome</keyword>
<evidence type="ECO:0000256" key="4">
    <source>
        <dbReference type="ARBA" id="ARBA00023242"/>
    </source>
</evidence>
<dbReference type="Proteomes" id="UP001311799">
    <property type="component" value="Unassembled WGS sequence"/>
</dbReference>
<dbReference type="InterPro" id="IPR029055">
    <property type="entry name" value="Ntn_hydrolases_N"/>
</dbReference>
<dbReference type="SUPFAM" id="SSF56235">
    <property type="entry name" value="N-terminal nucleophile aminohydrolases (Ntn hydrolases)"/>
    <property type="match status" value="1"/>
</dbReference>
<dbReference type="Pfam" id="PF00227">
    <property type="entry name" value="Proteasome"/>
    <property type="match status" value="1"/>
</dbReference>
<evidence type="ECO:0000256" key="2">
    <source>
        <dbReference type="ARBA" id="ARBA00022490"/>
    </source>
</evidence>
<evidence type="ECO:0000256" key="1">
    <source>
        <dbReference type="ARBA" id="ARBA00004123"/>
    </source>
</evidence>
<keyword evidence="2" id="KW-0963">Cytoplasm</keyword>
<dbReference type="PANTHER" id="PTHR32194">
    <property type="entry name" value="METALLOPROTEASE TLDD"/>
    <property type="match status" value="1"/>
</dbReference>
<evidence type="ECO:0000256" key="3">
    <source>
        <dbReference type="ARBA" id="ARBA00022942"/>
    </source>
</evidence>
<dbReference type="GO" id="GO:0005839">
    <property type="term" value="C:proteasome core complex"/>
    <property type="evidence" value="ECO:0007669"/>
    <property type="project" value="InterPro"/>
</dbReference>
<dbReference type="InterPro" id="IPR023333">
    <property type="entry name" value="Proteasome_suB-type"/>
</dbReference>
<gene>
    <name evidence="5" type="ORF">RS030_81369</name>
</gene>
<dbReference type="EMBL" id="JAWDEY010000036">
    <property type="protein sequence ID" value="KAK6587826.1"/>
    <property type="molecule type" value="Genomic_DNA"/>
</dbReference>
<dbReference type="PROSITE" id="PS51476">
    <property type="entry name" value="PROTEASOME_BETA_2"/>
    <property type="match status" value="1"/>
</dbReference>
<dbReference type="InterPro" id="IPR001353">
    <property type="entry name" value="Proteasome_sua/b"/>
</dbReference>
<organism evidence="5 6">
    <name type="scientific">Cryptosporidium xiaoi</name>
    <dbReference type="NCBI Taxonomy" id="659607"/>
    <lineage>
        <taxon>Eukaryota</taxon>
        <taxon>Sar</taxon>
        <taxon>Alveolata</taxon>
        <taxon>Apicomplexa</taxon>
        <taxon>Conoidasida</taxon>
        <taxon>Coccidia</taxon>
        <taxon>Eucoccidiorida</taxon>
        <taxon>Eimeriorina</taxon>
        <taxon>Cryptosporidiidae</taxon>
        <taxon>Cryptosporidium</taxon>
    </lineage>
</organism>
<dbReference type="GO" id="GO:0005737">
    <property type="term" value="C:cytoplasm"/>
    <property type="evidence" value="ECO:0007669"/>
    <property type="project" value="TreeGrafter"/>
</dbReference>
<dbReference type="FunFam" id="3.60.20.10:FF:000027">
    <property type="entry name" value="Proteasome subunit beta type-6"/>
    <property type="match status" value="1"/>
</dbReference>
<name>A0AAV9XT13_9CRYT</name>
<proteinExistence type="predicted"/>
<accession>A0AAV9XT13</accession>
<keyword evidence="4" id="KW-0539">Nucleus</keyword>
<dbReference type="PANTHER" id="PTHR32194:SF2">
    <property type="entry name" value="PROTEASOME SUBUNIT BETA TYPE-1"/>
    <property type="match status" value="1"/>
</dbReference>